<dbReference type="Pfam" id="PF13460">
    <property type="entry name" value="NAD_binding_10"/>
    <property type="match status" value="1"/>
</dbReference>
<organism evidence="2 3">
    <name type="scientific">Labedaea rhizosphaerae</name>
    <dbReference type="NCBI Taxonomy" id="598644"/>
    <lineage>
        <taxon>Bacteria</taxon>
        <taxon>Bacillati</taxon>
        <taxon>Actinomycetota</taxon>
        <taxon>Actinomycetes</taxon>
        <taxon>Pseudonocardiales</taxon>
        <taxon>Pseudonocardiaceae</taxon>
        <taxon>Labedaea</taxon>
    </lineage>
</organism>
<accession>A0A4R6SGW1</accession>
<dbReference type="SUPFAM" id="SSF51735">
    <property type="entry name" value="NAD(P)-binding Rossmann-fold domains"/>
    <property type="match status" value="1"/>
</dbReference>
<dbReference type="InterPro" id="IPR036291">
    <property type="entry name" value="NAD(P)-bd_dom_sf"/>
</dbReference>
<name>A0A4R6SGW1_LABRH</name>
<feature type="domain" description="NAD(P)-binding" evidence="1">
    <location>
        <begin position="7"/>
        <end position="140"/>
    </location>
</feature>
<comment type="caution">
    <text evidence="2">The sequence shown here is derived from an EMBL/GenBank/DDBJ whole genome shotgun (WGS) entry which is preliminary data.</text>
</comment>
<dbReference type="AlphaFoldDB" id="A0A4R6SGW1"/>
<dbReference type="InterPro" id="IPR016040">
    <property type="entry name" value="NAD(P)-bd_dom"/>
</dbReference>
<protein>
    <submittedName>
        <fullName evidence="2">Uncharacterized protein YbjT (DUF2867 family)</fullName>
    </submittedName>
</protein>
<proteinExistence type="predicted"/>
<dbReference type="GO" id="GO:0044877">
    <property type="term" value="F:protein-containing complex binding"/>
    <property type="evidence" value="ECO:0007669"/>
    <property type="project" value="TreeGrafter"/>
</dbReference>
<evidence type="ECO:0000313" key="3">
    <source>
        <dbReference type="Proteomes" id="UP000295444"/>
    </source>
</evidence>
<dbReference type="RefSeq" id="WP_133849479.1">
    <property type="nucleotide sequence ID" value="NZ_SNXZ01000002.1"/>
</dbReference>
<dbReference type="InterPro" id="IPR051207">
    <property type="entry name" value="ComplexI_NDUFA9_subunit"/>
</dbReference>
<dbReference type="EMBL" id="SNXZ01000002">
    <property type="protein sequence ID" value="TDQ00817.1"/>
    <property type="molecule type" value="Genomic_DNA"/>
</dbReference>
<dbReference type="PANTHER" id="PTHR12126:SF11">
    <property type="entry name" value="NADH DEHYDROGENASE [UBIQUINONE] 1 ALPHA SUBCOMPLEX SUBUNIT 9, MITOCHONDRIAL"/>
    <property type="match status" value="1"/>
</dbReference>
<keyword evidence="3" id="KW-1185">Reference proteome</keyword>
<gene>
    <name evidence="2" type="ORF">EV186_102683</name>
</gene>
<dbReference type="OrthoDB" id="9774199at2"/>
<reference evidence="2 3" key="1">
    <citation type="submission" date="2019-03" db="EMBL/GenBank/DDBJ databases">
        <title>Genomic Encyclopedia of Type Strains, Phase IV (KMG-IV): sequencing the most valuable type-strain genomes for metagenomic binning, comparative biology and taxonomic classification.</title>
        <authorList>
            <person name="Goeker M."/>
        </authorList>
    </citation>
    <scope>NUCLEOTIDE SEQUENCE [LARGE SCALE GENOMIC DNA]</scope>
    <source>
        <strain evidence="2 3">DSM 45361</strain>
    </source>
</reference>
<evidence type="ECO:0000313" key="2">
    <source>
        <dbReference type="EMBL" id="TDQ00817.1"/>
    </source>
</evidence>
<evidence type="ECO:0000259" key="1">
    <source>
        <dbReference type="Pfam" id="PF13460"/>
    </source>
</evidence>
<sequence length="296" mass="31528">MRVAVAGASGFIGRRLCAALAEQGHTVCALTRRPDRYAGAGEPVAADVRDPGSLVDALRGAEAAYYLVHSLDQPAFARLDAEAARNFALTAGDVRLPQIIYLGGLGDGKDLSTHVRSRHQVEHRLAATGVPVTALRAAVVVGHGGTAWEMTRQLVEHLPVMLTPPWVRTRTQPIAAADAIRYLTGVLGNQCAFDRTLEIGGTEVLEYGDMLRRLAAIQGRSLRLVPAPVFHSRLAALGLALVTDIDLRTARALIGSMANEAVVEDDSARSLVPFTPMDYDEAALAALSERAAALRT</sequence>
<dbReference type="Proteomes" id="UP000295444">
    <property type="component" value="Unassembled WGS sequence"/>
</dbReference>
<dbReference type="PANTHER" id="PTHR12126">
    <property type="entry name" value="NADH-UBIQUINONE OXIDOREDUCTASE 39 KDA SUBUNIT-RELATED"/>
    <property type="match status" value="1"/>
</dbReference>
<dbReference type="Gene3D" id="3.40.50.720">
    <property type="entry name" value="NAD(P)-binding Rossmann-like Domain"/>
    <property type="match status" value="1"/>
</dbReference>